<evidence type="ECO:0000256" key="2">
    <source>
        <dbReference type="ARBA" id="ARBA00022603"/>
    </source>
</evidence>
<feature type="domain" description="Tetrapyrrole methylase" evidence="7">
    <location>
        <begin position="22"/>
        <end position="230"/>
    </location>
</feature>
<comment type="pathway">
    <text evidence="6">Porphyrin-containing compound metabolism; siroheme biosynthesis; precorrin-2 from uroporphyrinogen III: step 1/1.</text>
</comment>
<reference evidence="8 9" key="1">
    <citation type="submission" date="2024-01" db="EMBL/GenBank/DDBJ databases">
        <title>New evidence supports the origin of RcGTA from prophage.</title>
        <authorList>
            <person name="Xu Y."/>
            <person name="Liu B."/>
            <person name="Chen F."/>
        </authorList>
    </citation>
    <scope>NUCLEOTIDE SEQUENCE [LARGE SCALE GENOMIC DNA]</scope>
    <source>
        <strain evidence="8 9">CBW1107-2</strain>
    </source>
</reference>
<dbReference type="EMBL" id="JAZHFV010000006">
    <property type="protein sequence ID" value="MEX4009666.1"/>
    <property type="molecule type" value="Genomic_DNA"/>
</dbReference>
<dbReference type="InterPro" id="IPR014777">
    <property type="entry name" value="4pyrrole_Mease_sub1"/>
</dbReference>
<keyword evidence="5" id="KW-0627">Porphyrin biosynthesis</keyword>
<evidence type="ECO:0000256" key="6">
    <source>
        <dbReference type="ARBA" id="ARBA00025705"/>
    </source>
</evidence>
<dbReference type="SUPFAM" id="SSF53790">
    <property type="entry name" value="Tetrapyrrole methylase"/>
    <property type="match status" value="1"/>
</dbReference>
<dbReference type="RefSeq" id="WP_368804544.1">
    <property type="nucleotide sequence ID" value="NZ_JAZHFV010000006.1"/>
</dbReference>
<dbReference type="PANTHER" id="PTHR45790:SF3">
    <property type="entry name" value="S-ADENOSYL-L-METHIONINE-DEPENDENT UROPORPHYRINOGEN III METHYLTRANSFERASE, CHLOROPLASTIC"/>
    <property type="match status" value="1"/>
</dbReference>
<dbReference type="CDD" id="cd11642">
    <property type="entry name" value="SUMT"/>
    <property type="match status" value="1"/>
</dbReference>
<evidence type="ECO:0000256" key="5">
    <source>
        <dbReference type="ARBA" id="ARBA00023244"/>
    </source>
</evidence>
<evidence type="ECO:0000313" key="8">
    <source>
        <dbReference type="EMBL" id="MEX4009666.1"/>
    </source>
</evidence>
<evidence type="ECO:0000256" key="4">
    <source>
        <dbReference type="ARBA" id="ARBA00022691"/>
    </source>
</evidence>
<name>A0ABV3WY98_9HYPH</name>
<keyword evidence="4" id="KW-0949">S-adenosyl-L-methionine</keyword>
<sequence length="259" mass="26143">MSLAAAIERLDFAGPTFTPGDVWLAGAGPGGIGCLTLEVLHALSCADAVVYDALVEPAILEAAQDAELHFVGKRGGQPSTPQSEINALLVSLARSGKRVLRLKGGDPNLFGRGGEEALALAEAGMAFRFLPGITAAFGALAAASIPATMRGTNTAIILATGHLAGEDDDLDWAALAATGQPIVVYMGMSRLARIADALIEGGTAPGTPAAAIVSATTASERIVVAELGTIAARAAQVGLASPGLVIIGDIVAMRERLGR</sequence>
<accession>A0ABV3WY98</accession>
<dbReference type="InterPro" id="IPR000878">
    <property type="entry name" value="4pyrrol_Mease"/>
</dbReference>
<protein>
    <recommendedName>
        <fullName evidence="1">uroporphyrinogen-III C-methyltransferase</fullName>
        <ecNumber evidence="1">2.1.1.107</ecNumber>
    </recommendedName>
</protein>
<evidence type="ECO:0000256" key="1">
    <source>
        <dbReference type="ARBA" id="ARBA00012162"/>
    </source>
</evidence>
<evidence type="ECO:0000256" key="3">
    <source>
        <dbReference type="ARBA" id="ARBA00022679"/>
    </source>
</evidence>
<dbReference type="NCBIfam" id="NF004790">
    <property type="entry name" value="PRK06136.1"/>
    <property type="match status" value="1"/>
</dbReference>
<dbReference type="InterPro" id="IPR006366">
    <property type="entry name" value="CobA/CysG_C"/>
</dbReference>
<comment type="caution">
    <text evidence="8">The sequence shown here is derived from an EMBL/GenBank/DDBJ whole genome shotgun (WGS) entry which is preliminary data.</text>
</comment>
<dbReference type="EC" id="2.1.1.107" evidence="1"/>
<evidence type="ECO:0000313" key="9">
    <source>
        <dbReference type="Proteomes" id="UP001559025"/>
    </source>
</evidence>
<proteinExistence type="predicted"/>
<dbReference type="InterPro" id="IPR035996">
    <property type="entry name" value="4pyrrol_Methylase_sf"/>
</dbReference>
<dbReference type="Gene3D" id="3.30.950.10">
    <property type="entry name" value="Methyltransferase, Cobalt-precorrin-4 Transmethylase, Domain 2"/>
    <property type="match status" value="1"/>
</dbReference>
<dbReference type="Proteomes" id="UP001559025">
    <property type="component" value="Unassembled WGS sequence"/>
</dbReference>
<dbReference type="InterPro" id="IPR014776">
    <property type="entry name" value="4pyrrole_Mease_sub2"/>
</dbReference>
<dbReference type="PANTHER" id="PTHR45790">
    <property type="entry name" value="SIROHEME SYNTHASE-RELATED"/>
    <property type="match status" value="1"/>
</dbReference>
<evidence type="ECO:0000259" key="7">
    <source>
        <dbReference type="Pfam" id="PF00590"/>
    </source>
</evidence>
<dbReference type="GO" id="GO:0004851">
    <property type="term" value="F:uroporphyrin-III C-methyltransferase activity"/>
    <property type="evidence" value="ECO:0007669"/>
    <property type="project" value="UniProtKB-EC"/>
</dbReference>
<dbReference type="NCBIfam" id="TIGR01469">
    <property type="entry name" value="cobA_cysG_Cterm"/>
    <property type="match status" value="1"/>
</dbReference>
<gene>
    <name evidence="8" type="primary">cobA</name>
    <name evidence="8" type="ORF">V1479_20325</name>
</gene>
<dbReference type="InterPro" id="IPR050161">
    <property type="entry name" value="Siro_Cobalamin_biosynth"/>
</dbReference>
<dbReference type="GO" id="GO:0032259">
    <property type="term" value="P:methylation"/>
    <property type="evidence" value="ECO:0007669"/>
    <property type="project" value="UniProtKB-KW"/>
</dbReference>
<keyword evidence="3 8" id="KW-0808">Transferase</keyword>
<organism evidence="8 9">
    <name type="scientific">Neoaquamicrobium sediminum</name>
    <dbReference type="NCBI Taxonomy" id="1849104"/>
    <lineage>
        <taxon>Bacteria</taxon>
        <taxon>Pseudomonadati</taxon>
        <taxon>Pseudomonadota</taxon>
        <taxon>Alphaproteobacteria</taxon>
        <taxon>Hyphomicrobiales</taxon>
        <taxon>Phyllobacteriaceae</taxon>
        <taxon>Neoaquamicrobium</taxon>
    </lineage>
</organism>
<dbReference type="Pfam" id="PF00590">
    <property type="entry name" value="TP_methylase"/>
    <property type="match status" value="1"/>
</dbReference>
<dbReference type="Gene3D" id="3.40.1010.10">
    <property type="entry name" value="Cobalt-precorrin-4 Transmethylase, Domain 1"/>
    <property type="match status" value="1"/>
</dbReference>
<keyword evidence="2 8" id="KW-0489">Methyltransferase</keyword>
<keyword evidence="9" id="KW-1185">Reference proteome</keyword>